<reference evidence="1 2" key="1">
    <citation type="submission" date="2017-03" db="EMBL/GenBank/DDBJ databases">
        <authorList>
            <person name="Afonso C.L."/>
            <person name="Miller P.J."/>
            <person name="Scott M.A."/>
            <person name="Spackman E."/>
            <person name="Goraichik I."/>
            <person name="Dimitrov K.M."/>
            <person name="Suarez D.L."/>
            <person name="Swayne D.E."/>
        </authorList>
    </citation>
    <scope>NUCLEOTIDE SEQUENCE [LARGE SCALE GENOMIC DNA]</scope>
    <source>
        <strain evidence="1 2">CECT 8625</strain>
    </source>
</reference>
<sequence>MQVILHTGAHATDEDRLLRGLTRNAEDWRADGVAVPGPSRYRTLLNDAVQALGRGAPAPEARDVLLETILTDDLQHVDRMVLSNRNFFCVPKLALRGGILYPWAEQRVGALKELFPGDEIELFIGLRDPATFLPAVFAETPQDDFEAFLDGVIPEEFRWSDLLRRLRGAHPDVPITTWANEDTPIIWGQILREMAGIELNRRIKGGFDLLSEIMAPEGMKRFREYLARHPDMTERQKRRVMVAFLDKYALDEAIEEELDVPGWTEERIEILSESYDADFAEIERMHGVTLIAP</sequence>
<evidence type="ECO:0000313" key="2">
    <source>
        <dbReference type="Proteomes" id="UP000193570"/>
    </source>
</evidence>
<dbReference type="AlphaFoldDB" id="A0A1X6Z849"/>
<organism evidence="1 2">
    <name type="scientific">Roseivivax jejudonensis</name>
    <dbReference type="NCBI Taxonomy" id="1529041"/>
    <lineage>
        <taxon>Bacteria</taxon>
        <taxon>Pseudomonadati</taxon>
        <taxon>Pseudomonadota</taxon>
        <taxon>Alphaproteobacteria</taxon>
        <taxon>Rhodobacterales</taxon>
        <taxon>Roseobacteraceae</taxon>
        <taxon>Roseivivax</taxon>
    </lineage>
</organism>
<accession>A0A1X6Z849</accession>
<dbReference type="RefSeq" id="WP_085791819.1">
    <property type="nucleotide sequence ID" value="NZ_FWFK01000003.1"/>
</dbReference>
<name>A0A1X6Z849_9RHOB</name>
<protein>
    <submittedName>
        <fullName evidence="1">Uncharacterized protein</fullName>
    </submittedName>
</protein>
<dbReference type="EMBL" id="FWFK01000003">
    <property type="protein sequence ID" value="SLN43051.1"/>
    <property type="molecule type" value="Genomic_DNA"/>
</dbReference>
<dbReference type="OrthoDB" id="7816979at2"/>
<proteinExistence type="predicted"/>
<dbReference type="Proteomes" id="UP000193570">
    <property type="component" value="Unassembled WGS sequence"/>
</dbReference>
<keyword evidence="2" id="KW-1185">Reference proteome</keyword>
<evidence type="ECO:0000313" key="1">
    <source>
        <dbReference type="EMBL" id="SLN43051.1"/>
    </source>
</evidence>
<gene>
    <name evidence="1" type="ORF">ROJ8625_02125</name>
</gene>